<dbReference type="SUPFAM" id="SSF48013">
    <property type="entry name" value="NusB-like"/>
    <property type="match status" value="1"/>
</dbReference>
<dbReference type="InterPro" id="IPR054728">
    <property type="entry name" value="RsmB-like_ferredoxin"/>
</dbReference>
<dbReference type="Pfam" id="PF01029">
    <property type="entry name" value="NusB"/>
    <property type="match status" value="1"/>
</dbReference>
<proteinExistence type="inferred from homology"/>
<dbReference type="PRINTS" id="PR02008">
    <property type="entry name" value="RCMTFAMILY"/>
</dbReference>
<dbReference type="PANTHER" id="PTHR22807">
    <property type="entry name" value="NOP2 YEAST -RELATED NOL1/NOP2/FMU SUN DOMAIN-CONTAINING"/>
    <property type="match status" value="1"/>
</dbReference>
<dbReference type="Gene3D" id="1.10.940.10">
    <property type="entry name" value="NusB-like"/>
    <property type="match status" value="1"/>
</dbReference>
<evidence type="ECO:0000256" key="10">
    <source>
        <dbReference type="ARBA" id="ARBA00030399"/>
    </source>
</evidence>
<comment type="function">
    <text evidence="1">Specifically methylates the cytosine at position 967 (m5C967) of 16S rRNA.</text>
</comment>
<dbReference type="EC" id="2.1.1.176" evidence="3"/>
<dbReference type="GO" id="GO:0003723">
    <property type="term" value="F:RNA binding"/>
    <property type="evidence" value="ECO:0007669"/>
    <property type="project" value="UniProtKB-UniRule"/>
</dbReference>
<feature type="binding site" evidence="13">
    <location>
        <position position="271"/>
    </location>
    <ligand>
        <name>S-adenosyl-L-methionine</name>
        <dbReference type="ChEBI" id="CHEBI:59789"/>
    </ligand>
</feature>
<dbReference type="AlphaFoldDB" id="A0A2T2WEY6"/>
<organism evidence="15 16">
    <name type="scientific">Sulfobacillus acidophilus</name>
    <dbReference type="NCBI Taxonomy" id="53633"/>
    <lineage>
        <taxon>Bacteria</taxon>
        <taxon>Bacillati</taxon>
        <taxon>Bacillota</taxon>
        <taxon>Clostridia</taxon>
        <taxon>Eubacteriales</taxon>
        <taxon>Clostridiales Family XVII. Incertae Sedis</taxon>
        <taxon>Sulfobacillus</taxon>
    </lineage>
</organism>
<dbReference type="InterPro" id="IPR001678">
    <property type="entry name" value="MeTrfase_RsmB-F_NOP2_dom"/>
</dbReference>
<dbReference type="NCBIfam" id="TIGR00563">
    <property type="entry name" value="rsmB"/>
    <property type="match status" value="1"/>
</dbReference>
<feature type="active site" description="Nucleophile" evidence="13">
    <location>
        <position position="370"/>
    </location>
</feature>
<feature type="binding site" evidence="13">
    <location>
        <position position="317"/>
    </location>
    <ligand>
        <name>S-adenosyl-L-methionine</name>
        <dbReference type="ChEBI" id="CHEBI:59789"/>
    </ligand>
</feature>
<dbReference type="PROSITE" id="PS51686">
    <property type="entry name" value="SAM_MT_RSMB_NOP"/>
    <property type="match status" value="1"/>
</dbReference>
<comment type="similarity">
    <text evidence="13">Belongs to the class I-like SAM-binding methyltransferase superfamily. RsmB/NOP family.</text>
</comment>
<keyword evidence="4" id="KW-0963">Cytoplasm</keyword>
<dbReference type="Proteomes" id="UP000241848">
    <property type="component" value="Unassembled WGS sequence"/>
</dbReference>
<dbReference type="InterPro" id="IPR006027">
    <property type="entry name" value="NusB_RsmB_TIM44"/>
</dbReference>
<comment type="caution">
    <text evidence="15">The sequence shown here is derived from an EMBL/GenBank/DDBJ whole genome shotgun (WGS) entry which is preliminary data.</text>
</comment>
<dbReference type="NCBIfam" id="NF011494">
    <property type="entry name" value="PRK14902.1"/>
    <property type="match status" value="1"/>
</dbReference>
<dbReference type="Pfam" id="PF01189">
    <property type="entry name" value="Methyltr_RsmB-F"/>
    <property type="match status" value="1"/>
</dbReference>
<evidence type="ECO:0000256" key="2">
    <source>
        <dbReference type="ARBA" id="ARBA00004496"/>
    </source>
</evidence>
<keyword evidence="5" id="KW-0698">rRNA processing</keyword>
<evidence type="ECO:0000256" key="8">
    <source>
        <dbReference type="ARBA" id="ARBA00022691"/>
    </source>
</evidence>
<dbReference type="Gene3D" id="3.40.50.150">
    <property type="entry name" value="Vaccinia Virus protein VP39"/>
    <property type="match status" value="1"/>
</dbReference>
<name>A0A2T2WEY6_9FIRM</name>
<reference evidence="15 16" key="1">
    <citation type="journal article" date="2014" name="BMC Genomics">
        <title>Comparison of environmental and isolate Sulfobacillus genomes reveals diverse carbon, sulfur, nitrogen, and hydrogen metabolisms.</title>
        <authorList>
            <person name="Justice N.B."/>
            <person name="Norman A."/>
            <person name="Brown C.T."/>
            <person name="Singh A."/>
            <person name="Thomas B.C."/>
            <person name="Banfield J.F."/>
        </authorList>
    </citation>
    <scope>NUCLEOTIDE SEQUENCE [LARGE SCALE GENOMIC DNA]</scope>
    <source>
        <strain evidence="15">AMDSBA3</strain>
    </source>
</reference>
<dbReference type="InterPro" id="IPR023267">
    <property type="entry name" value="RCMT"/>
</dbReference>
<comment type="caution">
    <text evidence="13">Lacks conserved residue(s) required for the propagation of feature annotation.</text>
</comment>
<dbReference type="Gene3D" id="3.30.70.1170">
    <property type="entry name" value="Sun protein, domain 3"/>
    <property type="match status" value="1"/>
</dbReference>
<evidence type="ECO:0000256" key="3">
    <source>
        <dbReference type="ARBA" id="ARBA00012140"/>
    </source>
</evidence>
<evidence type="ECO:0000256" key="1">
    <source>
        <dbReference type="ARBA" id="ARBA00002724"/>
    </source>
</evidence>
<evidence type="ECO:0000313" key="16">
    <source>
        <dbReference type="Proteomes" id="UP000241848"/>
    </source>
</evidence>
<evidence type="ECO:0000256" key="7">
    <source>
        <dbReference type="ARBA" id="ARBA00022679"/>
    </source>
</evidence>
<keyword evidence="9 13" id="KW-0694">RNA-binding</keyword>
<dbReference type="InterPro" id="IPR004573">
    <property type="entry name" value="rRNA_ssu_MeTfrase_B"/>
</dbReference>
<evidence type="ECO:0000256" key="6">
    <source>
        <dbReference type="ARBA" id="ARBA00022603"/>
    </source>
</evidence>
<evidence type="ECO:0000259" key="14">
    <source>
        <dbReference type="PROSITE" id="PS51686"/>
    </source>
</evidence>
<dbReference type="InterPro" id="IPR049560">
    <property type="entry name" value="MeTrfase_RsmB-F_NOP2_cat"/>
</dbReference>
<evidence type="ECO:0000256" key="12">
    <source>
        <dbReference type="ARBA" id="ARBA00047283"/>
    </source>
</evidence>
<dbReference type="GO" id="GO:0008649">
    <property type="term" value="F:rRNA methyltransferase activity"/>
    <property type="evidence" value="ECO:0007669"/>
    <property type="project" value="InterPro"/>
</dbReference>
<dbReference type="GO" id="GO:0006355">
    <property type="term" value="P:regulation of DNA-templated transcription"/>
    <property type="evidence" value="ECO:0007669"/>
    <property type="project" value="InterPro"/>
</dbReference>
<dbReference type="InterPro" id="IPR029063">
    <property type="entry name" value="SAM-dependent_MTases_sf"/>
</dbReference>
<dbReference type="EMBL" id="PXYV01000050">
    <property type="protein sequence ID" value="PSR20794.1"/>
    <property type="molecule type" value="Genomic_DNA"/>
</dbReference>
<dbReference type="GO" id="GO:0005737">
    <property type="term" value="C:cytoplasm"/>
    <property type="evidence" value="ECO:0007669"/>
    <property type="project" value="UniProtKB-SubCell"/>
</dbReference>
<dbReference type="SUPFAM" id="SSF53335">
    <property type="entry name" value="S-adenosyl-L-methionine-dependent methyltransferases"/>
    <property type="match status" value="1"/>
</dbReference>
<evidence type="ECO:0000256" key="11">
    <source>
        <dbReference type="ARBA" id="ARBA00031088"/>
    </source>
</evidence>
<evidence type="ECO:0000256" key="4">
    <source>
        <dbReference type="ARBA" id="ARBA00022490"/>
    </source>
</evidence>
<evidence type="ECO:0000256" key="5">
    <source>
        <dbReference type="ARBA" id="ARBA00022552"/>
    </source>
</evidence>
<feature type="domain" description="SAM-dependent MTase RsmB/NOP-type" evidence="14">
    <location>
        <begin position="157"/>
        <end position="434"/>
    </location>
</feature>
<evidence type="ECO:0000256" key="13">
    <source>
        <dbReference type="PROSITE-ProRule" id="PRU01023"/>
    </source>
</evidence>
<accession>A0A2T2WEY6</accession>
<dbReference type="InterPro" id="IPR035926">
    <property type="entry name" value="NusB-like_sf"/>
</dbReference>
<keyword evidence="6 13" id="KW-0489">Methyltransferase</keyword>
<comment type="subcellular location">
    <subcellularLocation>
        <location evidence="2">Cytoplasm</location>
    </subcellularLocation>
</comment>
<gene>
    <name evidence="15" type="ORF">C7B45_13325</name>
</gene>
<comment type="catalytic activity">
    <reaction evidence="12">
        <text>cytidine(967) in 16S rRNA + S-adenosyl-L-methionine = 5-methylcytidine(967) in 16S rRNA + S-adenosyl-L-homocysteine + H(+)</text>
        <dbReference type="Rhea" id="RHEA:42748"/>
        <dbReference type="Rhea" id="RHEA-COMP:10219"/>
        <dbReference type="Rhea" id="RHEA-COMP:10220"/>
        <dbReference type="ChEBI" id="CHEBI:15378"/>
        <dbReference type="ChEBI" id="CHEBI:57856"/>
        <dbReference type="ChEBI" id="CHEBI:59789"/>
        <dbReference type="ChEBI" id="CHEBI:74483"/>
        <dbReference type="ChEBI" id="CHEBI:82748"/>
        <dbReference type="EC" id="2.1.1.176"/>
    </reaction>
</comment>
<dbReference type="PANTHER" id="PTHR22807:SF53">
    <property type="entry name" value="RIBOSOMAL RNA SMALL SUBUNIT METHYLTRANSFERASE B-RELATED"/>
    <property type="match status" value="1"/>
</dbReference>
<dbReference type="CDD" id="cd02440">
    <property type="entry name" value="AdoMet_MTases"/>
    <property type="match status" value="1"/>
</dbReference>
<evidence type="ECO:0000313" key="15">
    <source>
        <dbReference type="EMBL" id="PSR20794.1"/>
    </source>
</evidence>
<evidence type="ECO:0000256" key="9">
    <source>
        <dbReference type="ARBA" id="ARBA00022884"/>
    </source>
</evidence>
<protein>
    <recommendedName>
        <fullName evidence="3">16S rRNA (cytosine(967)-C(5))-methyltransferase</fullName>
        <ecNumber evidence="3">2.1.1.176</ecNumber>
    </recommendedName>
    <alternativeName>
        <fullName evidence="10">16S rRNA m5C967 methyltransferase</fullName>
    </alternativeName>
    <alternativeName>
        <fullName evidence="11">rRNA (cytosine-C(5)-)-methyltransferase RsmB</fullName>
    </alternativeName>
</protein>
<keyword evidence="8 13" id="KW-0949">S-adenosyl-L-methionine</keyword>
<sequence length="437" mass="48681">MKTVGSARDEALAALARVRRGLPVSEAIRKANPLAGPDRALMTQLVYGVLRHYRYLDAWIRPWQRGRLEPEIVDILRLAFFQLGFLDRVPAYAVVNAAVNQAKAHNPKVGNLVNAILRQAQGQPPRAETLSLGERYSLPDWIVQRWTDRYGVRLEGVLAANSRVPPLMLRVNLSRVSREKVLTQIQEMGIEAVASPYLPEAIRVRGALWLEDLPAFQKGLVTVQDESGMLVARVLDAQAGDEVIDMAIGIGGKAIHTLERLEGNMHLTGIDISARRLARCRDNLRRAGFSGRVSLVCERSEQYAHANPQSQDRVLLDAPCSNLGVLRRRVDARLSKQESGFVDLASRQRDLAEAAWRLTKPGGVIVYSTCSTEPEETTTIIRNLLSEHDDLQPDDVTPFLPHAALAHYVHEKFLQLEPGDLDMDGFFIARLHKRGAS</sequence>
<dbReference type="Pfam" id="PF22458">
    <property type="entry name" value="RsmF-B_ferredox"/>
    <property type="match status" value="1"/>
</dbReference>
<keyword evidence="7 13" id="KW-0808">Transferase</keyword>